<evidence type="ECO:0000256" key="9">
    <source>
        <dbReference type="ARBA" id="ARBA00023224"/>
    </source>
</evidence>
<evidence type="ECO:0000256" key="5">
    <source>
        <dbReference type="ARBA" id="ARBA00022989"/>
    </source>
</evidence>
<dbReference type="PANTHER" id="PTHR24248">
    <property type="entry name" value="ADRENERGIC RECEPTOR-RELATED G-PROTEIN COUPLED RECEPTOR"/>
    <property type="match status" value="1"/>
</dbReference>
<dbReference type="EMBL" id="JRES01001295">
    <property type="protein sequence ID" value="KNC23839.1"/>
    <property type="molecule type" value="Genomic_DNA"/>
</dbReference>
<comment type="similarity">
    <text evidence="2 10">Belongs to the G-protein coupled receptor 1 family.</text>
</comment>
<keyword evidence="9 10" id="KW-0807">Transducer</keyword>
<evidence type="ECO:0000256" key="10">
    <source>
        <dbReference type="RuleBase" id="RU000688"/>
    </source>
</evidence>
<evidence type="ECO:0000256" key="8">
    <source>
        <dbReference type="ARBA" id="ARBA00023170"/>
    </source>
</evidence>
<dbReference type="OMA" id="VRTCRHL"/>
<evidence type="ECO:0000259" key="12">
    <source>
        <dbReference type="PROSITE" id="PS50262"/>
    </source>
</evidence>
<dbReference type="Proteomes" id="UP000037069">
    <property type="component" value="Unassembled WGS sequence"/>
</dbReference>
<comment type="caution">
    <text evidence="13">The sequence shown here is derived from an EMBL/GenBank/DDBJ whole genome shotgun (WGS) entry which is preliminary data.</text>
</comment>
<evidence type="ECO:0000256" key="3">
    <source>
        <dbReference type="ARBA" id="ARBA00022475"/>
    </source>
</evidence>
<dbReference type="STRING" id="7375.A0A0L0BX80"/>
<evidence type="ECO:0000256" key="4">
    <source>
        <dbReference type="ARBA" id="ARBA00022692"/>
    </source>
</evidence>
<dbReference type="GO" id="GO:0004930">
    <property type="term" value="F:G protein-coupled receptor activity"/>
    <property type="evidence" value="ECO:0007669"/>
    <property type="project" value="UniProtKB-KW"/>
</dbReference>
<protein>
    <recommendedName>
        <fullName evidence="12">G-protein coupled receptors family 1 profile domain-containing protein</fullName>
    </recommendedName>
</protein>
<dbReference type="InterPro" id="IPR017452">
    <property type="entry name" value="GPCR_Rhodpsn_7TM"/>
</dbReference>
<dbReference type="GO" id="GO:0005886">
    <property type="term" value="C:plasma membrane"/>
    <property type="evidence" value="ECO:0007669"/>
    <property type="project" value="UniProtKB-SubCell"/>
</dbReference>
<dbReference type="AlphaFoldDB" id="A0A0L0BX80"/>
<evidence type="ECO:0000256" key="6">
    <source>
        <dbReference type="ARBA" id="ARBA00023040"/>
    </source>
</evidence>
<keyword evidence="14" id="KW-1185">Reference proteome</keyword>
<dbReference type="FunFam" id="1.20.1070.10:FF:000325">
    <property type="entry name" value="Predicted protein"/>
    <property type="match status" value="1"/>
</dbReference>
<feature type="transmembrane region" description="Helical" evidence="11">
    <location>
        <begin position="119"/>
        <end position="141"/>
    </location>
</feature>
<gene>
    <name evidence="13" type="ORF">FF38_12855</name>
</gene>
<dbReference type="SMART" id="SM01381">
    <property type="entry name" value="7TM_GPCR_Srsx"/>
    <property type="match status" value="1"/>
</dbReference>
<dbReference type="CDD" id="cd14967">
    <property type="entry name" value="7tmA_amine_R-like"/>
    <property type="match status" value="1"/>
</dbReference>
<keyword evidence="4 10" id="KW-0812">Transmembrane</keyword>
<comment type="subcellular location">
    <subcellularLocation>
        <location evidence="1">Cell membrane</location>
        <topology evidence="1">Multi-pass membrane protein</topology>
    </subcellularLocation>
</comment>
<dbReference type="PRINTS" id="PR00237">
    <property type="entry name" value="GPCRRHODOPSN"/>
</dbReference>
<accession>A0A0L0BX80</accession>
<evidence type="ECO:0000256" key="2">
    <source>
        <dbReference type="ARBA" id="ARBA00010663"/>
    </source>
</evidence>
<keyword evidence="6 10" id="KW-0297">G-protein coupled receptor</keyword>
<dbReference type="OrthoDB" id="10042731at2759"/>
<feature type="transmembrane region" description="Helical" evidence="11">
    <location>
        <begin position="82"/>
        <end position="107"/>
    </location>
</feature>
<dbReference type="InterPro" id="IPR000276">
    <property type="entry name" value="GPCR_Rhodpsn"/>
</dbReference>
<dbReference type="PROSITE" id="PS00237">
    <property type="entry name" value="G_PROTEIN_RECEP_F1_1"/>
    <property type="match status" value="1"/>
</dbReference>
<evidence type="ECO:0000313" key="13">
    <source>
        <dbReference type="EMBL" id="KNC23839.1"/>
    </source>
</evidence>
<organism evidence="13 14">
    <name type="scientific">Lucilia cuprina</name>
    <name type="common">Green bottle fly</name>
    <name type="synonym">Australian sheep blowfly</name>
    <dbReference type="NCBI Taxonomy" id="7375"/>
    <lineage>
        <taxon>Eukaryota</taxon>
        <taxon>Metazoa</taxon>
        <taxon>Ecdysozoa</taxon>
        <taxon>Arthropoda</taxon>
        <taxon>Hexapoda</taxon>
        <taxon>Insecta</taxon>
        <taxon>Pterygota</taxon>
        <taxon>Neoptera</taxon>
        <taxon>Endopterygota</taxon>
        <taxon>Diptera</taxon>
        <taxon>Brachycera</taxon>
        <taxon>Muscomorpha</taxon>
        <taxon>Oestroidea</taxon>
        <taxon>Calliphoridae</taxon>
        <taxon>Luciliinae</taxon>
        <taxon>Lucilia</taxon>
    </lineage>
</organism>
<dbReference type="Pfam" id="PF00001">
    <property type="entry name" value="7tm_1"/>
    <property type="match status" value="1"/>
</dbReference>
<dbReference type="PROSITE" id="PS50262">
    <property type="entry name" value="G_PROTEIN_RECEP_F1_2"/>
    <property type="match status" value="1"/>
</dbReference>
<dbReference type="SUPFAM" id="SSF81321">
    <property type="entry name" value="Family A G protein-coupled receptor-like"/>
    <property type="match status" value="1"/>
</dbReference>
<feature type="domain" description="G-protein coupled receptors family 1 profile" evidence="12">
    <location>
        <begin position="62"/>
        <end position="309"/>
    </location>
</feature>
<feature type="transmembrane region" description="Helical" evidence="11">
    <location>
        <begin position="46"/>
        <end position="70"/>
    </location>
</feature>
<keyword evidence="8 10" id="KW-0675">Receptor</keyword>
<feature type="transmembrane region" description="Helical" evidence="11">
    <location>
        <begin position="257"/>
        <end position="281"/>
    </location>
</feature>
<evidence type="ECO:0000313" key="14">
    <source>
        <dbReference type="Proteomes" id="UP000037069"/>
    </source>
</evidence>
<reference evidence="13 14" key="1">
    <citation type="journal article" date="2015" name="Nat. Commun.">
        <title>Lucilia cuprina genome unlocks parasitic fly biology to underpin future interventions.</title>
        <authorList>
            <person name="Anstead C.A."/>
            <person name="Korhonen P.K."/>
            <person name="Young N.D."/>
            <person name="Hall R.S."/>
            <person name="Jex A.R."/>
            <person name="Murali S.C."/>
            <person name="Hughes D.S."/>
            <person name="Lee S.F."/>
            <person name="Perry T."/>
            <person name="Stroehlein A.J."/>
            <person name="Ansell B.R."/>
            <person name="Breugelmans B."/>
            <person name="Hofmann A."/>
            <person name="Qu J."/>
            <person name="Dugan S."/>
            <person name="Lee S.L."/>
            <person name="Chao H."/>
            <person name="Dinh H."/>
            <person name="Han Y."/>
            <person name="Doddapaneni H.V."/>
            <person name="Worley K.C."/>
            <person name="Muzny D.M."/>
            <person name="Ioannidis P."/>
            <person name="Waterhouse R.M."/>
            <person name="Zdobnov E.M."/>
            <person name="James P.J."/>
            <person name="Bagnall N.H."/>
            <person name="Kotze A.C."/>
            <person name="Gibbs R.A."/>
            <person name="Richards S."/>
            <person name="Batterham P."/>
            <person name="Gasser R.B."/>
        </authorList>
    </citation>
    <scope>NUCLEOTIDE SEQUENCE [LARGE SCALE GENOMIC DNA]</scope>
    <source>
        <strain evidence="13 14">LS</strain>
        <tissue evidence="13">Full body</tissue>
    </source>
</reference>
<keyword evidence="5 11" id="KW-1133">Transmembrane helix</keyword>
<evidence type="ECO:0000256" key="11">
    <source>
        <dbReference type="SAM" id="Phobius"/>
    </source>
</evidence>
<keyword evidence="7 11" id="KW-0472">Membrane</keyword>
<dbReference type="Gene3D" id="1.20.1070.10">
    <property type="entry name" value="Rhodopsin 7-helix transmembrane proteins"/>
    <property type="match status" value="1"/>
</dbReference>
<evidence type="ECO:0000256" key="7">
    <source>
        <dbReference type="ARBA" id="ARBA00023136"/>
    </source>
</evidence>
<keyword evidence="3" id="KW-1003">Cell membrane</keyword>
<sequence length="420" mass="47876">MELNIIDLTTTPSITTTTTTNSLVINNTLINVDPIVAVADLCWGTILWAFTNIILLICILGGNALTIIAVRSCRRLRCLISNMFICSLAVSDFIVGLSLPYHLAFYLGSNWGRVHELCLIRFFLIIFACCVSILTLIAISIDRYIAIVYPLHYRRYMTRRVAIFIIAFNWSIGATVAIVPMFWNNWNTAFQCEFDEVLPPWYMAGIITPGFTIIWMLMLFMYWRIMKEASKQAKQLKNPRGKRTSNYLQPDWKSVQVVVFIMGCFSICWLPYFIVACSQIFKIYNITPLLYKATFSLAMTNSALNPVIYAWKNSNFRKAFLRLLHCKSPNCYQTSPEFSKDSPMSQKRYSRNDSPIANKRCSISSADIPINHNNVDECAISGADVEVYVINTSTLQIKTERLPKIYTVSMSTTSDCLSLH</sequence>
<evidence type="ECO:0000256" key="1">
    <source>
        <dbReference type="ARBA" id="ARBA00004651"/>
    </source>
</evidence>
<name>A0A0L0BX80_LUCCU</name>
<feature type="transmembrane region" description="Helical" evidence="11">
    <location>
        <begin position="203"/>
        <end position="223"/>
    </location>
</feature>
<feature type="transmembrane region" description="Helical" evidence="11">
    <location>
        <begin position="161"/>
        <end position="183"/>
    </location>
</feature>
<proteinExistence type="inferred from homology"/>